<dbReference type="EMBL" id="CP016543">
    <property type="protein sequence ID" value="ANU24135.1"/>
    <property type="molecule type" value="Genomic_DNA"/>
</dbReference>
<sequence length="119" mass="13897">MKKTIFVHDISSIKHNHFSFKDASGLIKDYPFVLKVAPGGSHYHFDKEDLELMSKHEKDLAPHDEKRTSKKEYIEEMKKEFYHQIRAGNMDAILCSLYKLEGESVELKWGGEVSHKFKI</sequence>
<dbReference type="STRING" id="414778.BCM40_12570"/>
<evidence type="ECO:0000313" key="1">
    <source>
        <dbReference type="EMBL" id="ANU24135.1"/>
    </source>
</evidence>
<reference evidence="1" key="1">
    <citation type="submission" date="2016-10" db="EMBL/GenBank/DDBJ databases">
        <authorList>
            <person name="See-Too W.S."/>
        </authorList>
    </citation>
    <scope>NUCLEOTIDE SEQUENCE</scope>
    <source>
        <strain evidence="1">DSM 22276</strain>
    </source>
</reference>
<dbReference type="AlphaFoldDB" id="A0A1C7EK71"/>
<accession>A0A1C7EK71</accession>
<proteinExistence type="predicted"/>
<dbReference type="RefSeq" id="WP_065527102.1">
    <property type="nucleotide sequence ID" value="NZ_CP016543.2"/>
</dbReference>
<protein>
    <submittedName>
        <fullName evidence="1">Uncharacterized protein</fullName>
    </submittedName>
</protein>
<gene>
    <name evidence="1" type="ORF">BCM40_12570</name>
</gene>
<evidence type="ECO:0000313" key="2">
    <source>
        <dbReference type="Proteomes" id="UP000092495"/>
    </source>
</evidence>
<dbReference type="Proteomes" id="UP000092495">
    <property type="component" value="Chromosome"/>
</dbReference>
<keyword evidence="2" id="KW-1185">Reference proteome</keyword>
<dbReference type="OrthoDB" id="2452893at2"/>
<organism evidence="1 2">
    <name type="scientific">Planococcus donghaensis</name>
    <dbReference type="NCBI Taxonomy" id="414778"/>
    <lineage>
        <taxon>Bacteria</taxon>
        <taxon>Bacillati</taxon>
        <taxon>Bacillota</taxon>
        <taxon>Bacilli</taxon>
        <taxon>Bacillales</taxon>
        <taxon>Caryophanaceae</taxon>
        <taxon>Planococcus</taxon>
    </lineage>
</organism>
<dbReference type="KEGG" id="pdg:BCM40_12570"/>
<name>A0A1C7EK71_9BACL</name>